<organism evidence="1 2">
    <name type="scientific">Vairimorpha necatrix</name>
    <dbReference type="NCBI Taxonomy" id="6039"/>
    <lineage>
        <taxon>Eukaryota</taxon>
        <taxon>Fungi</taxon>
        <taxon>Fungi incertae sedis</taxon>
        <taxon>Microsporidia</taxon>
        <taxon>Nosematidae</taxon>
        <taxon>Vairimorpha</taxon>
    </lineage>
</organism>
<accession>A0AAX4JF86</accession>
<protein>
    <submittedName>
        <fullName evidence="1">Uncharacterized protein</fullName>
    </submittedName>
</protein>
<dbReference type="Proteomes" id="UP001334084">
    <property type="component" value="Chromosome 9"/>
</dbReference>
<dbReference type="KEGG" id="vnx:VNE69_09072"/>
<dbReference type="RefSeq" id="XP_065330662.1">
    <property type="nucleotide sequence ID" value="XM_065474590.1"/>
</dbReference>
<evidence type="ECO:0000313" key="2">
    <source>
        <dbReference type="Proteomes" id="UP001334084"/>
    </source>
</evidence>
<proteinExistence type="predicted"/>
<dbReference type="GeneID" id="90542351"/>
<dbReference type="EMBL" id="CP142734">
    <property type="protein sequence ID" value="WUR04517.1"/>
    <property type="molecule type" value="Genomic_DNA"/>
</dbReference>
<keyword evidence="2" id="KW-1185">Reference proteome</keyword>
<dbReference type="AlphaFoldDB" id="A0AAX4JF86"/>
<gene>
    <name evidence="1" type="ORF">VNE69_09072</name>
</gene>
<name>A0AAX4JF86_9MICR</name>
<evidence type="ECO:0000313" key="1">
    <source>
        <dbReference type="EMBL" id="WUR04517.1"/>
    </source>
</evidence>
<reference evidence="1" key="1">
    <citation type="journal article" date="2024" name="BMC Genomics">
        <title>Functional annotation of a divergent genome using sequence and structure-based similarity.</title>
        <authorList>
            <person name="Svedberg D."/>
            <person name="Winiger R.R."/>
            <person name="Berg A."/>
            <person name="Sharma H."/>
            <person name="Tellgren-Roth C."/>
            <person name="Debrunner-Vossbrinck B.A."/>
            <person name="Vossbrinck C.R."/>
            <person name="Barandun J."/>
        </authorList>
    </citation>
    <scope>NUCLEOTIDE SEQUENCE</scope>
    <source>
        <strain evidence="1">Illinois isolate</strain>
    </source>
</reference>
<sequence>MNNTANLKREIELTSKLYYKSKNQFKSSIILSRLNEVRKRGKIFLKNNTIKNKELLQCSCINLYISASSNYTLGHFIKFSIVLFGISSRIYTSVQCYSETIDEIDDIFEDL</sequence>